<proteinExistence type="predicted"/>
<feature type="transmembrane region" description="Helical" evidence="1">
    <location>
        <begin position="71"/>
        <end position="89"/>
    </location>
</feature>
<evidence type="ECO:0000313" key="3">
    <source>
        <dbReference type="Proteomes" id="UP000095003"/>
    </source>
</evidence>
<name>A0A1E3AXA8_9FIRM</name>
<feature type="transmembrane region" description="Helical" evidence="1">
    <location>
        <begin position="326"/>
        <end position="347"/>
    </location>
</feature>
<comment type="caution">
    <text evidence="2">The sequence shown here is derived from an EMBL/GenBank/DDBJ whole genome shotgun (WGS) entry which is preliminary data.</text>
</comment>
<protein>
    <recommendedName>
        <fullName evidence="4">Bacterial membrane protein YfhO</fullName>
    </recommendedName>
</protein>
<gene>
    <name evidence="2" type="ORF">BEH84_01048</name>
</gene>
<keyword evidence="1" id="KW-0812">Transmembrane</keyword>
<keyword evidence="1" id="KW-1133">Transmembrane helix</keyword>
<reference evidence="2 3" key="1">
    <citation type="submission" date="2016-07" db="EMBL/GenBank/DDBJ databases">
        <title>Characterization of isolates of Eisenbergiella tayi derived from blood cultures, using whole genome sequencing.</title>
        <authorList>
            <person name="Burdz T."/>
            <person name="Wiebe D."/>
            <person name="Huynh C."/>
            <person name="Bernard K."/>
        </authorList>
    </citation>
    <scope>NUCLEOTIDE SEQUENCE [LARGE SCALE GENOMIC DNA]</scope>
    <source>
        <strain evidence="2 3">NML 120489</strain>
    </source>
</reference>
<dbReference type="AlphaFoldDB" id="A0A1E3AXA8"/>
<evidence type="ECO:0000256" key="1">
    <source>
        <dbReference type="SAM" id="Phobius"/>
    </source>
</evidence>
<feature type="transmembrane region" description="Helical" evidence="1">
    <location>
        <begin position="101"/>
        <end position="119"/>
    </location>
</feature>
<dbReference type="EMBL" id="MCGI01000001">
    <property type="protein sequence ID" value="ODM13333.1"/>
    <property type="molecule type" value="Genomic_DNA"/>
</dbReference>
<keyword evidence="1" id="KW-0472">Membrane</keyword>
<evidence type="ECO:0008006" key="4">
    <source>
        <dbReference type="Google" id="ProtNLM"/>
    </source>
</evidence>
<feature type="transmembrane region" description="Helical" evidence="1">
    <location>
        <begin position="170"/>
        <end position="188"/>
    </location>
</feature>
<evidence type="ECO:0000313" key="2">
    <source>
        <dbReference type="EMBL" id="ODM13333.1"/>
    </source>
</evidence>
<organism evidence="2 3">
    <name type="scientific">Eisenbergiella tayi</name>
    <dbReference type="NCBI Taxonomy" id="1432052"/>
    <lineage>
        <taxon>Bacteria</taxon>
        <taxon>Bacillati</taxon>
        <taxon>Bacillota</taxon>
        <taxon>Clostridia</taxon>
        <taxon>Lachnospirales</taxon>
        <taxon>Lachnospiraceae</taxon>
        <taxon>Eisenbergiella</taxon>
    </lineage>
</organism>
<feature type="transmembrane region" description="Helical" evidence="1">
    <location>
        <begin position="139"/>
        <end position="158"/>
    </location>
</feature>
<sequence>MKVLIVVIAINLNFIVPFLDYMRENLKVKLFTSGNGIQSMGLPLAQLFAITPGGSARLNGFEMGMQKEMPMGLGITFIVILFLLIIGLIRRDKDDKLCMPFRFAIAISTLAILLSTDIFPYDFLIKFPVLKTLINTLQFPFRFMGIVTVTLTLVACYVVKYANIFYKSKVFWGLILVISGLALYQGLIMSGDILNTKEAVRIYSGEAAVMWDGGIGSAMYSPDYGVEYLPVETDVAAINKSFILGDESVIMHNYNINYNKITINLLNMLSERTFIEVPLIYYRGYEAVDIKTSGRLSVEMGNNGRIRVEIPPQYDGTFRIQFEEPAYWKGAMIISLISTFIIMFIFIKINKNKIISKLKIIL</sequence>
<dbReference type="RefSeq" id="WP_069155986.1">
    <property type="nucleotide sequence ID" value="NZ_MCGI01000001.1"/>
</dbReference>
<accession>A0A1E3AXA8</accession>
<dbReference type="Proteomes" id="UP000095003">
    <property type="component" value="Unassembled WGS sequence"/>
</dbReference>